<dbReference type="eggNOG" id="COG0181">
    <property type="taxonomic scope" value="Bacteria"/>
</dbReference>
<evidence type="ECO:0000259" key="11">
    <source>
        <dbReference type="Pfam" id="PF03900"/>
    </source>
</evidence>
<dbReference type="SUPFAM" id="SSF54782">
    <property type="entry name" value="Porphobilinogen deaminase (hydroxymethylbilane synthase), C-terminal domain"/>
    <property type="match status" value="1"/>
</dbReference>
<dbReference type="InterPro" id="IPR036803">
    <property type="entry name" value="Porphobilinogen_deaminase_C_sf"/>
</dbReference>
<dbReference type="Proteomes" id="UP000029221">
    <property type="component" value="Unassembled WGS sequence"/>
</dbReference>
<dbReference type="Pfam" id="PF01379">
    <property type="entry name" value="Porphobil_deam"/>
    <property type="match status" value="1"/>
</dbReference>
<proteinExistence type="inferred from homology"/>
<evidence type="ECO:0000256" key="8">
    <source>
        <dbReference type="ARBA" id="ARBA00048169"/>
    </source>
</evidence>
<dbReference type="Pfam" id="PF03900">
    <property type="entry name" value="Porphobil_deamC"/>
    <property type="match status" value="1"/>
</dbReference>
<comment type="subunit">
    <text evidence="5">Monomer.</text>
</comment>
<evidence type="ECO:0000313" key="12">
    <source>
        <dbReference type="EMBL" id="GAK96113.1"/>
    </source>
</evidence>
<comment type="catalytic activity">
    <reaction evidence="8">
        <text>4 porphobilinogen + H2O = hydroxymethylbilane + 4 NH4(+)</text>
        <dbReference type="Rhea" id="RHEA:13185"/>
        <dbReference type="ChEBI" id="CHEBI:15377"/>
        <dbReference type="ChEBI" id="CHEBI:28938"/>
        <dbReference type="ChEBI" id="CHEBI:57845"/>
        <dbReference type="ChEBI" id="CHEBI:58126"/>
        <dbReference type="EC" id="2.5.1.61"/>
    </reaction>
</comment>
<dbReference type="InterPro" id="IPR022418">
    <property type="entry name" value="Porphobilinogen_deaminase_C"/>
</dbReference>
<evidence type="ECO:0000256" key="3">
    <source>
        <dbReference type="ARBA" id="ARBA00004735"/>
    </source>
</evidence>
<dbReference type="GO" id="GO:0004418">
    <property type="term" value="F:hydroxymethylbilane synthase activity"/>
    <property type="evidence" value="ECO:0007669"/>
    <property type="project" value="UniProtKB-UniRule"/>
</dbReference>
<dbReference type="PRINTS" id="PR00151">
    <property type="entry name" value="PORPHBDMNASE"/>
</dbReference>
<comment type="similarity">
    <text evidence="4">Belongs to the HMBS family.</text>
</comment>
<dbReference type="GO" id="GO:0005737">
    <property type="term" value="C:cytoplasm"/>
    <property type="evidence" value="ECO:0007669"/>
    <property type="project" value="UniProtKB-UniRule"/>
</dbReference>
<evidence type="ECO:0000256" key="1">
    <source>
        <dbReference type="ARBA" id="ARBA00001916"/>
    </source>
</evidence>
<evidence type="ECO:0000256" key="5">
    <source>
        <dbReference type="ARBA" id="ARBA00011245"/>
    </source>
</evidence>
<evidence type="ECO:0000256" key="7">
    <source>
        <dbReference type="ARBA" id="ARBA00023244"/>
    </source>
</evidence>
<keyword evidence="6 12" id="KW-0808">Transferase</keyword>
<dbReference type="EC" id="2.5.1.61" evidence="9"/>
<evidence type="ECO:0000259" key="10">
    <source>
        <dbReference type="Pfam" id="PF01379"/>
    </source>
</evidence>
<dbReference type="InterPro" id="IPR000860">
    <property type="entry name" value="HemC"/>
</dbReference>
<evidence type="ECO:0000256" key="2">
    <source>
        <dbReference type="ARBA" id="ARBA00002869"/>
    </source>
</evidence>
<comment type="function">
    <text evidence="2">Tetrapolymerization of the monopyrrole PBG into the hydroxymethylbilane pre-uroporphyrinogen in several discrete steps.</text>
</comment>
<comment type="caution">
    <text evidence="12">The sequence shown here is derived from an EMBL/GenBank/DDBJ whole genome shotgun (WGS) entry which is preliminary data.</text>
</comment>
<evidence type="ECO:0000256" key="9">
    <source>
        <dbReference type="NCBIfam" id="TIGR00212"/>
    </source>
</evidence>
<organism evidence="12 13">
    <name type="scientific">Nonlabens tegetincola</name>
    <dbReference type="NCBI Taxonomy" id="323273"/>
    <lineage>
        <taxon>Bacteria</taxon>
        <taxon>Pseudomonadati</taxon>
        <taxon>Bacteroidota</taxon>
        <taxon>Flavobacteriia</taxon>
        <taxon>Flavobacteriales</taxon>
        <taxon>Flavobacteriaceae</taxon>
        <taxon>Nonlabens</taxon>
    </lineage>
</organism>
<dbReference type="Gene3D" id="3.40.190.10">
    <property type="entry name" value="Periplasmic binding protein-like II"/>
    <property type="match status" value="2"/>
</dbReference>
<feature type="domain" description="Porphobilinogen deaminase N-terminal" evidence="10">
    <location>
        <begin position="5"/>
        <end position="210"/>
    </location>
</feature>
<dbReference type="NCBIfam" id="TIGR00212">
    <property type="entry name" value="hemC"/>
    <property type="match status" value="1"/>
</dbReference>
<dbReference type="PANTHER" id="PTHR11557:SF0">
    <property type="entry name" value="PORPHOBILINOGEN DEAMINASE"/>
    <property type="match status" value="1"/>
</dbReference>
<dbReference type="Gene3D" id="3.30.160.40">
    <property type="entry name" value="Porphobilinogen deaminase, C-terminal domain"/>
    <property type="match status" value="1"/>
</dbReference>
<evidence type="ECO:0000256" key="4">
    <source>
        <dbReference type="ARBA" id="ARBA00005638"/>
    </source>
</evidence>
<dbReference type="SUPFAM" id="SSF53850">
    <property type="entry name" value="Periplasmic binding protein-like II"/>
    <property type="match status" value="1"/>
</dbReference>
<dbReference type="PROSITE" id="PS00533">
    <property type="entry name" value="PORPHOBILINOGEN_DEAM"/>
    <property type="match status" value="1"/>
</dbReference>
<dbReference type="GO" id="GO:0006783">
    <property type="term" value="P:heme biosynthetic process"/>
    <property type="evidence" value="ECO:0007669"/>
    <property type="project" value="TreeGrafter"/>
</dbReference>
<dbReference type="PIRSF" id="PIRSF001438">
    <property type="entry name" value="4pyrrol_synth_OHMeBilane_synth"/>
    <property type="match status" value="1"/>
</dbReference>
<dbReference type="RefSeq" id="WP_042277099.1">
    <property type="nucleotide sequence ID" value="NZ_BBML01000001.1"/>
</dbReference>
<dbReference type="AlphaFoldDB" id="A0A090Q2Z9"/>
<dbReference type="InterPro" id="IPR022419">
    <property type="entry name" value="Porphobilin_deaminase_cofac_BS"/>
</dbReference>
<dbReference type="InterPro" id="IPR022417">
    <property type="entry name" value="Porphobilin_deaminase_N"/>
</dbReference>
<protein>
    <recommendedName>
        <fullName evidence="9">Hydroxymethylbilane synthase</fullName>
        <ecNumber evidence="9">2.5.1.61</ecNumber>
    </recommendedName>
</protein>
<sequence length="317" mass="35123">MSQTIIIGTRDSELALWQATTVQKELENLGYQTELRPVKSQGDLNLSEPLYEMGITGIFTKTLDIALVNGEIDIAVHSLKDVPTQLPKGMIQAAVLPRASHKDILVYKENFNPDDSITIATGSLRRKSQWLDMYSHHNVVDLRGNVNTRLEKLYTNKDWSAAIFAKAGLDRIGLLKKIKANYGFEYTDLDSFIPAPAQGAMMVAAMSKNTYAVEASARLNDKNTQYCVDVERAFLRELEGGCTAPIGALAHISDNTLTFKGCLLSLDGRTRFDTNTSIDLKSEMNHEDYIAFAKAQSQKILENGGASLMAEIKKELK</sequence>
<name>A0A090Q2Z9_9FLAO</name>
<dbReference type="CDD" id="cd13647">
    <property type="entry name" value="PBP2_PBGD_2"/>
    <property type="match status" value="1"/>
</dbReference>
<reference evidence="12" key="1">
    <citation type="journal article" date="2014" name="Genome Announc.">
        <title>Draft Genome Sequences of Marine Flavobacterium Nonlabens Strains NR17, NR24, NR27, NR32, NR33, and Ara13.</title>
        <authorList>
            <person name="Nakanishi M."/>
            <person name="Meirelles P."/>
            <person name="Suzuki R."/>
            <person name="Takatani N."/>
            <person name="Mino S."/>
            <person name="Suda W."/>
            <person name="Oshima K."/>
            <person name="Hattori M."/>
            <person name="Ohkuma M."/>
            <person name="Hosokawa M."/>
            <person name="Miyashita K."/>
            <person name="Thompson F.L."/>
            <person name="Niwa A."/>
            <person name="Sawabe T."/>
            <person name="Sawabe T."/>
        </authorList>
    </citation>
    <scope>NUCLEOTIDE SEQUENCE [LARGE SCALE GENOMIC DNA]</scope>
    <source>
        <strain evidence="12">JCM 19294</strain>
    </source>
</reference>
<comment type="cofactor">
    <cofactor evidence="1">
        <name>dipyrromethane</name>
        <dbReference type="ChEBI" id="CHEBI:60342"/>
    </cofactor>
</comment>
<feature type="domain" description="Porphobilinogen deaminase C-terminal" evidence="11">
    <location>
        <begin position="226"/>
        <end position="278"/>
    </location>
</feature>
<keyword evidence="7" id="KW-0627">Porphyrin biosynthesis</keyword>
<dbReference type="EMBL" id="BBML01000001">
    <property type="protein sequence ID" value="GAK96113.1"/>
    <property type="molecule type" value="Genomic_DNA"/>
</dbReference>
<dbReference type="STRING" id="319236.BST91_10375"/>
<evidence type="ECO:0000256" key="6">
    <source>
        <dbReference type="ARBA" id="ARBA00022679"/>
    </source>
</evidence>
<dbReference type="PANTHER" id="PTHR11557">
    <property type="entry name" value="PORPHOBILINOGEN DEAMINASE"/>
    <property type="match status" value="1"/>
</dbReference>
<keyword evidence="13" id="KW-1185">Reference proteome</keyword>
<evidence type="ECO:0000313" key="13">
    <source>
        <dbReference type="Proteomes" id="UP000029221"/>
    </source>
</evidence>
<accession>A0A090Q2Z9</accession>
<comment type="pathway">
    <text evidence="3">Porphyrin-containing compound metabolism; protoporphyrin-IX biosynthesis; coproporphyrinogen-III from 5-aminolevulinate: step 2/4.</text>
</comment>
<gene>
    <name evidence="12" type="ORF">JCM19294_2895</name>
</gene>